<proteinExistence type="predicted"/>
<reference evidence="1 2" key="1">
    <citation type="submission" date="2014-04" db="EMBL/GenBank/DDBJ databases">
        <title>Transcriptional profiles of Haloferax mediterranei on the basis of nitrogen availability.</title>
        <authorList>
            <person name="Bautista V."/>
        </authorList>
    </citation>
    <scope>NUCLEOTIDE SEQUENCE [LARGE SCALE GENOMIC DNA]</scope>
    <source>
        <strain evidence="2">ATCC 33500 / DSM 1411 / JCM 8866 / NBRC 14739 / NCIMB 2177 / R-4</strain>
    </source>
</reference>
<dbReference type="AlphaFoldDB" id="A0A059TSQ1"/>
<protein>
    <submittedName>
        <fullName evidence="1">Uncharacterized protein</fullName>
    </submittedName>
</protein>
<dbReference type="Proteomes" id="UP000027075">
    <property type="component" value="Chromosome"/>
</dbReference>
<dbReference type="EMBL" id="CP007551">
    <property type="protein sequence ID" value="AHZ23221.1"/>
    <property type="molecule type" value="Genomic_DNA"/>
</dbReference>
<accession>A0A059TSQ1</accession>
<evidence type="ECO:0000313" key="1">
    <source>
        <dbReference type="EMBL" id="AHZ23221.1"/>
    </source>
</evidence>
<sequence>MTERLFLIFGEFTSFTQRFVSVRVMRLLVMNNQPFRINLLFCSYRSFINIFCRNISVEIQLWCIVFDIV</sequence>
<gene>
    <name evidence="1" type="ORF">BM92_11495</name>
</gene>
<organism evidence="1 2">
    <name type="scientific">Haloferax mediterranei (strain ATCC 33500 / DSM 1411 / JCM 8866 / NBRC 14739 / NCIMB 2177 / R-4)</name>
    <name type="common">Halobacterium mediterranei</name>
    <dbReference type="NCBI Taxonomy" id="523841"/>
    <lineage>
        <taxon>Archaea</taxon>
        <taxon>Methanobacteriati</taxon>
        <taxon>Methanobacteriota</taxon>
        <taxon>Stenosarchaea group</taxon>
        <taxon>Halobacteria</taxon>
        <taxon>Halobacteriales</taxon>
        <taxon>Haloferacaceae</taxon>
        <taxon>Haloferax</taxon>
    </lineage>
</organism>
<name>A0A059TSQ1_HALMT</name>
<evidence type="ECO:0000313" key="2">
    <source>
        <dbReference type="Proteomes" id="UP000027075"/>
    </source>
</evidence>